<comment type="caution">
    <text evidence="3">The sequence shown here is derived from an EMBL/GenBank/DDBJ whole genome shotgun (WGS) entry which is preliminary data.</text>
</comment>
<reference evidence="3 4" key="1">
    <citation type="submission" date="2019-03" db="EMBL/GenBank/DDBJ databases">
        <title>Genomic Encyclopedia of Type Strains, Phase IV (KMG-IV): sequencing the most valuable type-strain genomes for metagenomic binning, comparative biology and taxonomic classification.</title>
        <authorList>
            <person name="Goeker M."/>
        </authorList>
    </citation>
    <scope>NUCLEOTIDE SEQUENCE [LARGE SCALE GENOMIC DNA]</scope>
    <source>
        <strain evidence="3 4">DSM 28287</strain>
    </source>
</reference>
<dbReference type="PANTHER" id="PTHR34039:SF1">
    <property type="entry name" value="UPF0102 PROTEIN YRAN"/>
    <property type="match status" value="1"/>
</dbReference>
<keyword evidence="3" id="KW-0540">Nuclease</keyword>
<sequence length="110" mass="12499">MEDRKLIGNLGEELATGMLYAQGYEILERNFRCKLGEIDIVCAIGDGLVFVEVKTRTSLDHGRPVESVGAGKQHRIRRVAEYYMMTHGRQNADVDFQVIEIIVNQIDRAF</sequence>
<dbReference type="CDD" id="cd20736">
    <property type="entry name" value="PoNe_Nuclease"/>
    <property type="match status" value="1"/>
</dbReference>
<dbReference type="NCBIfam" id="NF009154">
    <property type="entry name" value="PRK12497.3-3"/>
    <property type="match status" value="1"/>
</dbReference>
<organism evidence="3 4">
    <name type="scientific">Aminicella lysinilytica</name>
    <dbReference type="NCBI Taxonomy" id="433323"/>
    <lineage>
        <taxon>Bacteria</taxon>
        <taxon>Bacillati</taxon>
        <taxon>Bacillota</taxon>
        <taxon>Clostridia</taxon>
        <taxon>Peptostreptococcales</taxon>
        <taxon>Anaerovoracaceae</taxon>
        <taxon>Aminicella</taxon>
    </lineage>
</organism>
<evidence type="ECO:0000313" key="3">
    <source>
        <dbReference type="EMBL" id="TDP57480.1"/>
    </source>
</evidence>
<dbReference type="Proteomes" id="UP000295500">
    <property type="component" value="Unassembled WGS sequence"/>
</dbReference>
<name>A0A4R6Q658_9FIRM</name>
<protein>
    <recommendedName>
        <fullName evidence="2">UPF0102 protein EV211_11230</fullName>
    </recommendedName>
</protein>
<dbReference type="EMBL" id="SNXO01000012">
    <property type="protein sequence ID" value="TDP57480.1"/>
    <property type="molecule type" value="Genomic_DNA"/>
</dbReference>
<dbReference type="SUPFAM" id="SSF52980">
    <property type="entry name" value="Restriction endonuclease-like"/>
    <property type="match status" value="1"/>
</dbReference>
<gene>
    <name evidence="3" type="ORF">EV211_11230</name>
</gene>
<dbReference type="InterPro" id="IPR011856">
    <property type="entry name" value="tRNA_endonuc-like_dom_sf"/>
</dbReference>
<proteinExistence type="inferred from homology"/>
<evidence type="ECO:0000313" key="4">
    <source>
        <dbReference type="Proteomes" id="UP000295500"/>
    </source>
</evidence>
<dbReference type="OrthoDB" id="9802516at2"/>
<dbReference type="PANTHER" id="PTHR34039">
    <property type="entry name" value="UPF0102 PROTEIN YRAN"/>
    <property type="match status" value="1"/>
</dbReference>
<evidence type="ECO:0000256" key="2">
    <source>
        <dbReference type="HAMAP-Rule" id="MF_00048"/>
    </source>
</evidence>
<keyword evidence="4" id="KW-1185">Reference proteome</keyword>
<dbReference type="InterPro" id="IPR003509">
    <property type="entry name" value="UPF0102_YraN-like"/>
</dbReference>
<dbReference type="Gene3D" id="3.40.1350.10">
    <property type="match status" value="1"/>
</dbReference>
<dbReference type="GO" id="GO:0003676">
    <property type="term" value="F:nucleic acid binding"/>
    <property type="evidence" value="ECO:0007669"/>
    <property type="project" value="InterPro"/>
</dbReference>
<keyword evidence="3" id="KW-0378">Hydrolase</keyword>
<dbReference type="GO" id="GO:0004519">
    <property type="term" value="F:endonuclease activity"/>
    <property type="evidence" value="ECO:0007669"/>
    <property type="project" value="UniProtKB-KW"/>
</dbReference>
<evidence type="ECO:0000256" key="1">
    <source>
        <dbReference type="ARBA" id="ARBA00006738"/>
    </source>
</evidence>
<dbReference type="AlphaFoldDB" id="A0A4R6Q658"/>
<keyword evidence="3" id="KW-0255">Endonuclease</keyword>
<dbReference type="HAMAP" id="MF_00048">
    <property type="entry name" value="UPF0102"/>
    <property type="match status" value="1"/>
</dbReference>
<dbReference type="InterPro" id="IPR011335">
    <property type="entry name" value="Restrct_endonuc-II-like"/>
</dbReference>
<dbReference type="RefSeq" id="WP_133528221.1">
    <property type="nucleotide sequence ID" value="NZ_SNXO01000012.1"/>
</dbReference>
<accession>A0A4R6Q658</accession>
<comment type="similarity">
    <text evidence="1 2">Belongs to the UPF0102 family.</text>
</comment>
<dbReference type="Pfam" id="PF02021">
    <property type="entry name" value="UPF0102"/>
    <property type="match status" value="1"/>
</dbReference>